<feature type="transmembrane region" description="Helical" evidence="1">
    <location>
        <begin position="83"/>
        <end position="100"/>
    </location>
</feature>
<accession>A0A934SA80</accession>
<feature type="transmembrane region" description="Helical" evidence="1">
    <location>
        <begin position="15"/>
        <end position="33"/>
    </location>
</feature>
<evidence type="ECO:0000313" key="2">
    <source>
        <dbReference type="EMBL" id="MBK1881643.1"/>
    </source>
</evidence>
<sequence length="143" mass="16412">MSDPLRDSRFSRRKWWLWIVCSLPVWVMGRWLLVEYETTIRGFSPGCPLHRSTGLYCAGCGGTRAFFALVKGDPLLSMRMHPLLLPGVLFACAYGIARWIEMKTGRCRVRISAHTGWVLFIGVIVFGIVRNFPWWPFTLLAPH</sequence>
<keyword evidence="1" id="KW-0812">Transmembrane</keyword>
<keyword evidence="1" id="KW-0472">Membrane</keyword>
<dbReference type="Pfam" id="PF10825">
    <property type="entry name" value="DUF2752"/>
    <property type="match status" value="1"/>
</dbReference>
<evidence type="ECO:0000313" key="3">
    <source>
        <dbReference type="Proteomes" id="UP000603141"/>
    </source>
</evidence>
<protein>
    <submittedName>
        <fullName evidence="2">DUF2752 domain-containing protein</fullName>
    </submittedName>
</protein>
<dbReference type="InterPro" id="IPR021215">
    <property type="entry name" value="DUF2752"/>
</dbReference>
<dbReference type="EMBL" id="JAENIJ010000005">
    <property type="protein sequence ID" value="MBK1881643.1"/>
    <property type="molecule type" value="Genomic_DNA"/>
</dbReference>
<reference evidence="2" key="1">
    <citation type="submission" date="2021-01" db="EMBL/GenBank/DDBJ databases">
        <title>Modified the classification status of verrucomicrobia.</title>
        <authorList>
            <person name="Feng X."/>
        </authorList>
    </citation>
    <scope>NUCLEOTIDE SEQUENCE</scope>
    <source>
        <strain evidence="2">KCTC 22041</strain>
    </source>
</reference>
<dbReference type="Proteomes" id="UP000603141">
    <property type="component" value="Unassembled WGS sequence"/>
</dbReference>
<proteinExistence type="predicted"/>
<name>A0A934SA80_9BACT</name>
<gene>
    <name evidence="2" type="ORF">JIN85_04415</name>
</gene>
<keyword evidence="3" id="KW-1185">Reference proteome</keyword>
<evidence type="ECO:0000256" key="1">
    <source>
        <dbReference type="SAM" id="Phobius"/>
    </source>
</evidence>
<keyword evidence="1" id="KW-1133">Transmembrane helix</keyword>
<organism evidence="2 3">
    <name type="scientific">Luteolibacter pohnpeiensis</name>
    <dbReference type="NCBI Taxonomy" id="454153"/>
    <lineage>
        <taxon>Bacteria</taxon>
        <taxon>Pseudomonadati</taxon>
        <taxon>Verrucomicrobiota</taxon>
        <taxon>Verrucomicrobiia</taxon>
        <taxon>Verrucomicrobiales</taxon>
        <taxon>Verrucomicrobiaceae</taxon>
        <taxon>Luteolibacter</taxon>
    </lineage>
</organism>
<comment type="caution">
    <text evidence="2">The sequence shown here is derived from an EMBL/GenBank/DDBJ whole genome shotgun (WGS) entry which is preliminary data.</text>
</comment>
<dbReference type="AlphaFoldDB" id="A0A934SA80"/>
<dbReference type="RefSeq" id="WP_200268026.1">
    <property type="nucleotide sequence ID" value="NZ_JAENIJ010000005.1"/>
</dbReference>
<feature type="transmembrane region" description="Helical" evidence="1">
    <location>
        <begin position="112"/>
        <end position="129"/>
    </location>
</feature>